<accession>A0A8D2L037</accession>
<dbReference type="PRINTS" id="PR00376">
    <property type="entry name" value="IL1BCENZYME"/>
</dbReference>
<dbReference type="InterPro" id="IPR029030">
    <property type="entry name" value="Caspase-like_dom_sf"/>
</dbReference>
<dbReference type="InterPro" id="IPR015917">
    <property type="entry name" value="Pept_C14A"/>
</dbReference>
<dbReference type="SUPFAM" id="SSF52129">
    <property type="entry name" value="Caspase-like"/>
    <property type="match status" value="1"/>
</dbReference>
<dbReference type="Ensembl" id="ENSVKKT00000015095.1">
    <property type="protein sequence ID" value="ENSVKKP00000014737.1"/>
    <property type="gene ID" value="ENSVKKG00000010136.1"/>
</dbReference>
<organism evidence="2 3">
    <name type="scientific">Varanus komodoensis</name>
    <name type="common">Komodo dragon</name>
    <dbReference type="NCBI Taxonomy" id="61221"/>
    <lineage>
        <taxon>Eukaryota</taxon>
        <taxon>Metazoa</taxon>
        <taxon>Chordata</taxon>
        <taxon>Craniata</taxon>
        <taxon>Vertebrata</taxon>
        <taxon>Euteleostomi</taxon>
        <taxon>Lepidosauria</taxon>
        <taxon>Squamata</taxon>
        <taxon>Bifurcata</taxon>
        <taxon>Unidentata</taxon>
        <taxon>Episquamata</taxon>
        <taxon>Toxicofera</taxon>
        <taxon>Anguimorpha</taxon>
        <taxon>Paleoanguimorpha</taxon>
        <taxon>Varanoidea</taxon>
        <taxon>Varanidae</taxon>
        <taxon>Varanus</taxon>
    </lineage>
</organism>
<protein>
    <recommendedName>
        <fullName evidence="1">Caspase family p20 domain-containing protein</fullName>
    </recommendedName>
</protein>
<feature type="domain" description="Caspase family p20" evidence="1">
    <location>
        <begin position="32"/>
        <end position="66"/>
    </location>
</feature>
<dbReference type="GO" id="GO:0004197">
    <property type="term" value="F:cysteine-type endopeptidase activity"/>
    <property type="evidence" value="ECO:0007669"/>
    <property type="project" value="InterPro"/>
</dbReference>
<reference evidence="2" key="2">
    <citation type="submission" date="2025-09" db="UniProtKB">
        <authorList>
            <consortium name="Ensembl"/>
        </authorList>
    </citation>
    <scope>IDENTIFICATION</scope>
</reference>
<dbReference type="InterPro" id="IPR001309">
    <property type="entry name" value="Pept_C14_p20"/>
</dbReference>
<evidence type="ECO:0000313" key="3">
    <source>
        <dbReference type="Proteomes" id="UP000694545"/>
    </source>
</evidence>
<dbReference type="Proteomes" id="UP000694545">
    <property type="component" value="Unplaced"/>
</dbReference>
<dbReference type="GO" id="GO:0006508">
    <property type="term" value="P:proteolysis"/>
    <property type="evidence" value="ECO:0007669"/>
    <property type="project" value="InterPro"/>
</dbReference>
<sequence length="66" mass="7874">HVECPKVFRGSSKGAEDRLFDPAMEYKMSHKRRGIALIFNHERFFWHLTLPDRRGTSADRENLKRM</sequence>
<name>A0A8D2L037_VARKO</name>
<dbReference type="PROSITE" id="PS50208">
    <property type="entry name" value="CASPASE_P20"/>
    <property type="match status" value="1"/>
</dbReference>
<evidence type="ECO:0000313" key="2">
    <source>
        <dbReference type="Ensembl" id="ENSVKKP00000014737.1"/>
    </source>
</evidence>
<evidence type="ECO:0000259" key="1">
    <source>
        <dbReference type="PROSITE" id="PS50208"/>
    </source>
</evidence>
<proteinExistence type="predicted"/>
<dbReference type="Gene3D" id="3.40.50.1460">
    <property type="match status" value="1"/>
</dbReference>
<dbReference type="AlphaFoldDB" id="A0A8D2L037"/>
<keyword evidence="3" id="KW-1185">Reference proteome</keyword>
<reference evidence="2" key="1">
    <citation type="submission" date="2025-08" db="UniProtKB">
        <authorList>
            <consortium name="Ensembl"/>
        </authorList>
    </citation>
    <scope>IDENTIFICATION</scope>
</reference>